<organism evidence="3 4">
    <name type="scientific">Candidatus Blackburnbacteria bacterium RIFCSPHIGHO2_01_FULL_43_15b</name>
    <dbReference type="NCBI Taxonomy" id="1797513"/>
    <lineage>
        <taxon>Bacteria</taxon>
        <taxon>Candidatus Blackburniibacteriota</taxon>
    </lineage>
</organism>
<dbReference type="AlphaFoldDB" id="A0A1G1V057"/>
<sequence>MIHFAKYWLPVFVWAGFIVWVSSLPIAPSSGQSFTVFMSAKKFTHVFEYGLLWLLLYRALVRGNNIQHNTARNLAIILIILWGALDEFHQGLVPESGGKPHLHDVAIDFAGGALTYIFVWKLLPKMPKLLTSLAENWGIL</sequence>
<feature type="transmembrane region" description="Helical" evidence="1">
    <location>
        <begin position="39"/>
        <end position="57"/>
    </location>
</feature>
<evidence type="ECO:0000259" key="2">
    <source>
        <dbReference type="Pfam" id="PF04892"/>
    </source>
</evidence>
<dbReference type="EMBL" id="MHBW01000023">
    <property type="protein sequence ID" value="OGY08701.1"/>
    <property type="molecule type" value="Genomic_DNA"/>
</dbReference>
<protein>
    <recommendedName>
        <fullName evidence="2">VanZ-like domain-containing protein</fullName>
    </recommendedName>
</protein>
<feature type="transmembrane region" description="Helical" evidence="1">
    <location>
        <begin position="7"/>
        <end position="27"/>
    </location>
</feature>
<evidence type="ECO:0000313" key="3">
    <source>
        <dbReference type="EMBL" id="OGY08701.1"/>
    </source>
</evidence>
<feature type="transmembrane region" description="Helical" evidence="1">
    <location>
        <begin position="69"/>
        <end position="85"/>
    </location>
</feature>
<dbReference type="Pfam" id="PF04892">
    <property type="entry name" value="VanZ"/>
    <property type="match status" value="1"/>
</dbReference>
<proteinExistence type="predicted"/>
<comment type="caution">
    <text evidence="3">The sequence shown here is derived from an EMBL/GenBank/DDBJ whole genome shotgun (WGS) entry which is preliminary data.</text>
</comment>
<accession>A0A1G1V057</accession>
<gene>
    <name evidence="3" type="ORF">A2782_04250</name>
</gene>
<dbReference type="InterPro" id="IPR006976">
    <property type="entry name" value="VanZ-like"/>
</dbReference>
<evidence type="ECO:0000256" key="1">
    <source>
        <dbReference type="SAM" id="Phobius"/>
    </source>
</evidence>
<evidence type="ECO:0000313" key="4">
    <source>
        <dbReference type="Proteomes" id="UP000177967"/>
    </source>
</evidence>
<dbReference type="NCBIfam" id="NF037970">
    <property type="entry name" value="vanZ_1"/>
    <property type="match status" value="1"/>
</dbReference>
<keyword evidence="1" id="KW-1133">Transmembrane helix</keyword>
<keyword evidence="1" id="KW-0472">Membrane</keyword>
<reference evidence="3 4" key="1">
    <citation type="journal article" date="2016" name="Nat. Commun.">
        <title>Thousands of microbial genomes shed light on interconnected biogeochemical processes in an aquifer system.</title>
        <authorList>
            <person name="Anantharaman K."/>
            <person name="Brown C.T."/>
            <person name="Hug L.A."/>
            <person name="Sharon I."/>
            <person name="Castelle C.J."/>
            <person name="Probst A.J."/>
            <person name="Thomas B.C."/>
            <person name="Singh A."/>
            <person name="Wilkins M.J."/>
            <person name="Karaoz U."/>
            <person name="Brodie E.L."/>
            <person name="Williams K.H."/>
            <person name="Hubbard S.S."/>
            <person name="Banfield J.F."/>
        </authorList>
    </citation>
    <scope>NUCLEOTIDE SEQUENCE [LARGE SCALE GENOMIC DNA]</scope>
</reference>
<feature type="domain" description="VanZ-like" evidence="2">
    <location>
        <begin position="36"/>
        <end position="120"/>
    </location>
</feature>
<feature type="transmembrane region" description="Helical" evidence="1">
    <location>
        <begin position="105"/>
        <end position="123"/>
    </location>
</feature>
<dbReference type="Proteomes" id="UP000177967">
    <property type="component" value="Unassembled WGS sequence"/>
</dbReference>
<keyword evidence="1" id="KW-0812">Transmembrane</keyword>
<name>A0A1G1V057_9BACT</name>
<dbReference type="STRING" id="1797513.A2782_04250"/>